<comment type="similarity">
    <text evidence="2">Belongs to the class I fructose-bisphosphate aldolase family.</text>
</comment>
<dbReference type="InterPro" id="IPR013785">
    <property type="entry name" value="Aldolase_TIM"/>
</dbReference>
<proteinExistence type="inferred from homology"/>
<evidence type="ECO:0000313" key="6">
    <source>
        <dbReference type="EMBL" id="KAL0069862.1"/>
    </source>
</evidence>
<evidence type="ECO:0000256" key="3">
    <source>
        <dbReference type="ARBA" id="ARBA00013068"/>
    </source>
</evidence>
<keyword evidence="7" id="KW-1185">Reference proteome</keyword>
<dbReference type="Pfam" id="PF00274">
    <property type="entry name" value="Glycolytic"/>
    <property type="match status" value="1"/>
</dbReference>
<keyword evidence="5" id="KW-0456">Lyase</keyword>
<gene>
    <name evidence="6" type="ORF">AAF712_003132</name>
</gene>
<evidence type="ECO:0000256" key="1">
    <source>
        <dbReference type="ARBA" id="ARBA00004714"/>
    </source>
</evidence>
<dbReference type="EC" id="4.1.2.13" evidence="3"/>
<dbReference type="EMBL" id="JBBXMP010000010">
    <property type="protein sequence ID" value="KAL0069862.1"/>
    <property type="molecule type" value="Genomic_DNA"/>
</dbReference>
<protein>
    <recommendedName>
        <fullName evidence="3">fructose-bisphosphate aldolase</fullName>
        <ecNumber evidence="3">4.1.2.13</ecNumber>
    </recommendedName>
</protein>
<dbReference type="PANTHER" id="PTHR11627">
    <property type="entry name" value="FRUCTOSE-BISPHOSPHATE ALDOLASE"/>
    <property type="match status" value="1"/>
</dbReference>
<dbReference type="Proteomes" id="UP001437256">
    <property type="component" value="Unassembled WGS sequence"/>
</dbReference>
<comment type="pathway">
    <text evidence="1">Carbohydrate degradation; glycolysis; D-glyceraldehyde 3-phosphate and glycerone phosphate from D-glucose: step 4/4.</text>
</comment>
<comment type="caution">
    <text evidence="6">The sequence shown here is derived from an EMBL/GenBank/DDBJ whole genome shotgun (WGS) entry which is preliminary data.</text>
</comment>
<name>A0ABR3A905_9AGAR</name>
<evidence type="ECO:0000313" key="7">
    <source>
        <dbReference type="Proteomes" id="UP001437256"/>
    </source>
</evidence>
<reference evidence="6 7" key="1">
    <citation type="submission" date="2024-05" db="EMBL/GenBank/DDBJ databases">
        <title>A draft genome resource for the thread blight pathogen Marasmius tenuissimus strain MS-2.</title>
        <authorList>
            <person name="Yulfo-Soto G.E."/>
            <person name="Baruah I.K."/>
            <person name="Amoako-Attah I."/>
            <person name="Bukari Y."/>
            <person name="Meinhardt L.W."/>
            <person name="Bailey B.A."/>
            <person name="Cohen S.P."/>
        </authorList>
    </citation>
    <scope>NUCLEOTIDE SEQUENCE [LARGE SCALE GENOMIC DNA]</scope>
    <source>
        <strain evidence="6 7">MS-2</strain>
    </source>
</reference>
<evidence type="ECO:0000256" key="2">
    <source>
        <dbReference type="ARBA" id="ARBA00010387"/>
    </source>
</evidence>
<organism evidence="6 7">
    <name type="scientific">Marasmius tenuissimus</name>
    <dbReference type="NCBI Taxonomy" id="585030"/>
    <lineage>
        <taxon>Eukaryota</taxon>
        <taxon>Fungi</taxon>
        <taxon>Dikarya</taxon>
        <taxon>Basidiomycota</taxon>
        <taxon>Agaricomycotina</taxon>
        <taxon>Agaricomycetes</taxon>
        <taxon>Agaricomycetidae</taxon>
        <taxon>Agaricales</taxon>
        <taxon>Marasmiineae</taxon>
        <taxon>Marasmiaceae</taxon>
        <taxon>Marasmius</taxon>
    </lineage>
</organism>
<evidence type="ECO:0000256" key="5">
    <source>
        <dbReference type="ARBA" id="ARBA00023239"/>
    </source>
</evidence>
<keyword evidence="4" id="KW-0324">Glycolysis</keyword>
<dbReference type="InterPro" id="IPR000741">
    <property type="entry name" value="FBA_I"/>
</dbReference>
<dbReference type="SUPFAM" id="SSF51569">
    <property type="entry name" value="Aldolase"/>
    <property type="match status" value="1"/>
</dbReference>
<accession>A0ABR3A905</accession>
<evidence type="ECO:0000256" key="4">
    <source>
        <dbReference type="ARBA" id="ARBA00023152"/>
    </source>
</evidence>
<sequence length="404" mass="42727">MADVPNTFSSPSNLFSITDDAPEINSANINVFIAPHHSPSVAKELIETAQALVNPRGRGIYATDESPDVIEAAFVAAGQAQSSSEEDMLQRRKAWREAVYSAVPKEHISGVIVYSETLLEFKLGPILSKNGIIIGVRANGELAPLPASPFEFIVQGLDDLLAKLQAARAAGARFSKWRVPIACTSDALGLPTQTALDLQADTLAIYASISQQAGLVPIVEPDVEFSADADLARSVEVHQKAIRLIFDRCASHGVLLEGTLIKPSYPQPGLKHPSRDKTTSQDIALATATVISNSVPSAVAGVVFLSGTVIRFSLPLLDSSSSVGTNSGGLPTPVALNHLSSLNKLVNSSPPTSPFSRLPPLSFSYGRALQGDAIRHWVQGDPGAMKQSLERAAQGCLRAAKGDL</sequence>
<dbReference type="Gene3D" id="3.20.20.70">
    <property type="entry name" value="Aldolase class I"/>
    <property type="match status" value="2"/>
</dbReference>